<feature type="compositionally biased region" description="Low complexity" evidence="1">
    <location>
        <begin position="157"/>
        <end position="182"/>
    </location>
</feature>
<dbReference type="AlphaFoldDB" id="A0A699YX96"/>
<dbReference type="Proteomes" id="UP000485058">
    <property type="component" value="Unassembled WGS sequence"/>
</dbReference>
<comment type="caution">
    <text evidence="3">The sequence shown here is derived from an EMBL/GenBank/DDBJ whole genome shotgun (WGS) entry which is preliminary data.</text>
</comment>
<name>A0A699YX96_HAELA</name>
<dbReference type="EMBL" id="BLLF01000776">
    <property type="protein sequence ID" value="GFH14873.1"/>
    <property type="molecule type" value="Genomic_DNA"/>
</dbReference>
<protein>
    <submittedName>
        <fullName evidence="3">Uncharacterized protein</fullName>
    </submittedName>
</protein>
<evidence type="ECO:0000256" key="2">
    <source>
        <dbReference type="SAM" id="SignalP"/>
    </source>
</evidence>
<sequence>MSRAKRCPVQLLWHVIQFFIHLSLTSAVDVSFISSHDISLDGSCRSEILYTCSHVLTEEQRMVGMKFRVEGAAVAGAVASAAVAPMASRRNQSPSSLSAQQPQPALATSTANASKAAQVTAHTASASKATVGDRVAALIAARAPAASLTQQAPTKLAQDSGSQSHHHSAASAGHDNGSHGSNMTDEAVADTDHTGRDWLTEGGFDADVVGNEAADAAAAIPVHAATSGSSSASNPAGQATATSAAKAPEAATVPKQGTASAVTLMQSNSTAATKPSMTVSPNTGAAASSPLVVEVASKGKAAPAATSVSSNVSAGSLSAADGARAPAANSIGTAPGPAARAPQSNSTQDAASKLAGGRTAGSGGGNTAVQPARGQGMSSNVPRRGPLPKKGISPEDALPQVLASMQLNPNLTLMHLLSATAPFARCLRHAVHEAQMSLLPDVPGISSECEQEVHTFFVHQASSAAHDPPL</sequence>
<evidence type="ECO:0000313" key="3">
    <source>
        <dbReference type="EMBL" id="GFH14873.1"/>
    </source>
</evidence>
<proteinExistence type="predicted"/>
<gene>
    <name evidence="3" type="ORF">HaLaN_11005</name>
</gene>
<feature type="region of interest" description="Disordered" evidence="1">
    <location>
        <begin position="226"/>
        <end position="257"/>
    </location>
</feature>
<organism evidence="3 4">
    <name type="scientific">Haematococcus lacustris</name>
    <name type="common">Green alga</name>
    <name type="synonym">Haematococcus pluvialis</name>
    <dbReference type="NCBI Taxonomy" id="44745"/>
    <lineage>
        <taxon>Eukaryota</taxon>
        <taxon>Viridiplantae</taxon>
        <taxon>Chlorophyta</taxon>
        <taxon>core chlorophytes</taxon>
        <taxon>Chlorophyceae</taxon>
        <taxon>CS clade</taxon>
        <taxon>Chlamydomonadales</taxon>
        <taxon>Haematococcaceae</taxon>
        <taxon>Haematococcus</taxon>
    </lineage>
</organism>
<feature type="compositionally biased region" description="Low complexity" evidence="1">
    <location>
        <begin position="92"/>
        <end position="111"/>
    </location>
</feature>
<keyword evidence="4" id="KW-1185">Reference proteome</keyword>
<feature type="region of interest" description="Disordered" evidence="1">
    <location>
        <begin position="89"/>
        <end position="111"/>
    </location>
</feature>
<feature type="region of interest" description="Disordered" evidence="1">
    <location>
        <begin position="147"/>
        <end position="187"/>
    </location>
</feature>
<keyword evidence="2" id="KW-0732">Signal</keyword>
<accession>A0A699YX96</accession>
<feature type="non-terminal residue" evidence="3">
    <location>
        <position position="470"/>
    </location>
</feature>
<feature type="region of interest" description="Disordered" evidence="1">
    <location>
        <begin position="326"/>
        <end position="394"/>
    </location>
</feature>
<reference evidence="3 4" key="1">
    <citation type="submission" date="2020-02" db="EMBL/GenBank/DDBJ databases">
        <title>Draft genome sequence of Haematococcus lacustris strain NIES-144.</title>
        <authorList>
            <person name="Morimoto D."/>
            <person name="Nakagawa S."/>
            <person name="Yoshida T."/>
            <person name="Sawayama S."/>
        </authorList>
    </citation>
    <scope>NUCLEOTIDE SEQUENCE [LARGE SCALE GENOMIC DNA]</scope>
    <source>
        <strain evidence="3 4">NIES-144</strain>
    </source>
</reference>
<feature type="signal peptide" evidence="2">
    <location>
        <begin position="1"/>
        <end position="27"/>
    </location>
</feature>
<feature type="compositionally biased region" description="Low complexity" evidence="1">
    <location>
        <begin position="235"/>
        <end position="254"/>
    </location>
</feature>
<evidence type="ECO:0000256" key="1">
    <source>
        <dbReference type="SAM" id="MobiDB-lite"/>
    </source>
</evidence>
<feature type="chain" id="PRO_5025634640" evidence="2">
    <location>
        <begin position="28"/>
        <end position="470"/>
    </location>
</feature>
<evidence type="ECO:0000313" key="4">
    <source>
        <dbReference type="Proteomes" id="UP000485058"/>
    </source>
</evidence>